<evidence type="ECO:0000313" key="3">
    <source>
        <dbReference type="EMBL" id="PON33861.1"/>
    </source>
</evidence>
<dbReference type="AlphaFoldDB" id="A0A2P5ABG4"/>
<dbReference type="InterPro" id="IPR032675">
    <property type="entry name" value="LRR_dom_sf"/>
</dbReference>
<dbReference type="Pfam" id="PF07725">
    <property type="entry name" value="LRR_3"/>
    <property type="match status" value="1"/>
</dbReference>
<dbReference type="OrthoDB" id="1194265at2759"/>
<organism evidence="3 4">
    <name type="scientific">Parasponia andersonii</name>
    <name type="common">Sponia andersonii</name>
    <dbReference type="NCBI Taxonomy" id="3476"/>
    <lineage>
        <taxon>Eukaryota</taxon>
        <taxon>Viridiplantae</taxon>
        <taxon>Streptophyta</taxon>
        <taxon>Embryophyta</taxon>
        <taxon>Tracheophyta</taxon>
        <taxon>Spermatophyta</taxon>
        <taxon>Magnoliopsida</taxon>
        <taxon>eudicotyledons</taxon>
        <taxon>Gunneridae</taxon>
        <taxon>Pentapetalae</taxon>
        <taxon>rosids</taxon>
        <taxon>fabids</taxon>
        <taxon>Rosales</taxon>
        <taxon>Cannabaceae</taxon>
        <taxon>Parasponia</taxon>
    </lineage>
</organism>
<dbReference type="PANTHER" id="PTHR11017:SF479">
    <property type="entry name" value="DISEASE RESISTANCE PROTEIN (TIR-NBS-LRR CLASS) FAMILY"/>
    <property type="match status" value="1"/>
</dbReference>
<keyword evidence="2" id="KW-0677">Repeat</keyword>
<sequence length="297" mass="34190">MRIADDKAGSGVRGRCTGVISRVLQRDLRDKYDRLRAKERQIFLDITCFFKGMYLDYGTEAVEGIFLDRSQIGEVDLSPKVFKKMHSLRLLKIDDKIKSKLKFSEGLQCLPDALRCLNWYYYPLRSLPSKFSPHNLVELEMPYCKLKQLWNGVQELHLINCTRLMNLSTTICELKHLRDLSLLRCSELENFPEILEPVESLRSLDLRETGITGLPRFFACTLFLDDCENLAFVPHSIFCISSLQKLSLSNCPRVELLAAMSQICLHRLKEPNMSNCSALELPDWFGSLSSLETLDLR</sequence>
<evidence type="ECO:0000313" key="4">
    <source>
        <dbReference type="Proteomes" id="UP000237105"/>
    </source>
</evidence>
<protein>
    <submittedName>
        <fullName evidence="3">Leucine-rich repeat</fullName>
    </submittedName>
</protein>
<dbReference type="InterPro" id="IPR044974">
    <property type="entry name" value="Disease_R_plants"/>
</dbReference>
<accession>A0A2P5ABG4</accession>
<dbReference type="GO" id="GO:0006952">
    <property type="term" value="P:defense response"/>
    <property type="evidence" value="ECO:0007669"/>
    <property type="project" value="InterPro"/>
</dbReference>
<name>A0A2P5ABG4_PARAD</name>
<reference evidence="4" key="1">
    <citation type="submission" date="2016-06" db="EMBL/GenBank/DDBJ databases">
        <title>Parallel loss of symbiosis genes in relatives of nitrogen-fixing non-legume Parasponia.</title>
        <authorList>
            <person name="Van Velzen R."/>
            <person name="Holmer R."/>
            <person name="Bu F."/>
            <person name="Rutten L."/>
            <person name="Van Zeijl A."/>
            <person name="Liu W."/>
            <person name="Santuari L."/>
            <person name="Cao Q."/>
            <person name="Sharma T."/>
            <person name="Shen D."/>
            <person name="Roswanjaya Y."/>
            <person name="Wardhani T."/>
            <person name="Kalhor M.S."/>
            <person name="Jansen J."/>
            <person name="Van den Hoogen J."/>
            <person name="Gungor B."/>
            <person name="Hartog M."/>
            <person name="Hontelez J."/>
            <person name="Verver J."/>
            <person name="Yang W.-C."/>
            <person name="Schijlen E."/>
            <person name="Repin R."/>
            <person name="Schilthuizen M."/>
            <person name="Schranz E."/>
            <person name="Heidstra R."/>
            <person name="Miyata K."/>
            <person name="Fedorova E."/>
            <person name="Kohlen W."/>
            <person name="Bisseling T."/>
            <person name="Smit S."/>
            <person name="Geurts R."/>
        </authorList>
    </citation>
    <scope>NUCLEOTIDE SEQUENCE [LARGE SCALE GENOMIC DNA]</scope>
    <source>
        <strain evidence="4">cv. WU1-14</strain>
    </source>
</reference>
<dbReference type="Gene3D" id="3.80.10.10">
    <property type="entry name" value="Ribonuclease Inhibitor"/>
    <property type="match status" value="2"/>
</dbReference>
<keyword evidence="4" id="KW-1185">Reference proteome</keyword>
<evidence type="ECO:0000256" key="1">
    <source>
        <dbReference type="ARBA" id="ARBA00022614"/>
    </source>
</evidence>
<dbReference type="SUPFAM" id="SSF52058">
    <property type="entry name" value="L domain-like"/>
    <property type="match status" value="1"/>
</dbReference>
<comment type="caution">
    <text evidence="3">The sequence shown here is derived from an EMBL/GenBank/DDBJ whole genome shotgun (WGS) entry which is preliminary data.</text>
</comment>
<gene>
    <name evidence="3" type="ORF">PanWU01x14_349070</name>
</gene>
<keyword evidence="1" id="KW-0433">Leucine-rich repeat</keyword>
<proteinExistence type="predicted"/>
<dbReference type="InterPro" id="IPR011713">
    <property type="entry name" value="Leu-rich_rpt_3"/>
</dbReference>
<dbReference type="Proteomes" id="UP000237105">
    <property type="component" value="Unassembled WGS sequence"/>
</dbReference>
<dbReference type="STRING" id="3476.A0A2P5ABG4"/>
<dbReference type="EMBL" id="JXTB01000697">
    <property type="protein sequence ID" value="PON33861.1"/>
    <property type="molecule type" value="Genomic_DNA"/>
</dbReference>
<evidence type="ECO:0000256" key="2">
    <source>
        <dbReference type="ARBA" id="ARBA00022737"/>
    </source>
</evidence>
<dbReference type="PANTHER" id="PTHR11017">
    <property type="entry name" value="LEUCINE-RICH REPEAT-CONTAINING PROTEIN"/>
    <property type="match status" value="1"/>
</dbReference>